<accession>A0A7J8B1L1</accession>
<protein>
    <submittedName>
        <fullName evidence="2">Uncharacterized protein</fullName>
    </submittedName>
</protein>
<keyword evidence="1" id="KW-0812">Transmembrane</keyword>
<keyword evidence="1" id="KW-0472">Membrane</keyword>
<comment type="caution">
    <text evidence="2">The sequence shown here is derived from an EMBL/GenBank/DDBJ whole genome shotgun (WGS) entry which is preliminary data.</text>
</comment>
<reference evidence="2 3" key="1">
    <citation type="journal article" date="2020" name="Nature">
        <title>Six reference-quality genomes reveal evolution of bat adaptations.</title>
        <authorList>
            <person name="Jebb D."/>
            <person name="Huang Z."/>
            <person name="Pippel M."/>
            <person name="Hughes G.M."/>
            <person name="Lavrichenko K."/>
            <person name="Devanna P."/>
            <person name="Winkler S."/>
            <person name="Jermiin L.S."/>
            <person name="Skirmuntt E.C."/>
            <person name="Katzourakis A."/>
            <person name="Burkitt-Gray L."/>
            <person name="Ray D.A."/>
            <person name="Sullivan K.A.M."/>
            <person name="Roscito J.G."/>
            <person name="Kirilenko B.M."/>
            <person name="Davalos L.M."/>
            <person name="Corthals A.P."/>
            <person name="Power M.L."/>
            <person name="Jones G."/>
            <person name="Ransome R.D."/>
            <person name="Dechmann D.K.N."/>
            <person name="Locatelli A.G."/>
            <person name="Puechmaille S.J."/>
            <person name="Fedrigo O."/>
            <person name="Jarvis E.D."/>
            <person name="Hiller M."/>
            <person name="Vernes S.C."/>
            <person name="Myers E.W."/>
            <person name="Teeling E.C."/>
        </authorList>
    </citation>
    <scope>NUCLEOTIDE SEQUENCE [LARGE SCALE GENOMIC DNA]</scope>
    <source>
        <strain evidence="2">MPipKuh1</strain>
        <tissue evidence="2">Flight muscle</tissue>
    </source>
</reference>
<feature type="transmembrane region" description="Helical" evidence="1">
    <location>
        <begin position="108"/>
        <end position="128"/>
    </location>
</feature>
<name>A0A7J8B1L1_PIPKU</name>
<dbReference type="EMBL" id="JACAGB010000001">
    <property type="protein sequence ID" value="KAF6392554.1"/>
    <property type="molecule type" value="Genomic_DNA"/>
</dbReference>
<sequence length="162" mass="18002">MCCEGRSLRAETQGITRLGSGQQRWLPSAASPMVSMSPRISHYSTVNNLSSASKPASLSDLMADRLASPQKLDFREIRSLSLFGLKKAPPSARQDPPPALIMSSPLHLSFSALVPWVLLFCFSLVVGFPLSQLLFGFWETDICFSFFFLTCYAQQPFRSVYL</sequence>
<dbReference type="AlphaFoldDB" id="A0A7J8B1L1"/>
<keyword evidence="3" id="KW-1185">Reference proteome</keyword>
<dbReference type="Proteomes" id="UP000558488">
    <property type="component" value="Unassembled WGS sequence"/>
</dbReference>
<organism evidence="2 3">
    <name type="scientific">Pipistrellus kuhlii</name>
    <name type="common">Kuhl's pipistrelle</name>
    <dbReference type="NCBI Taxonomy" id="59472"/>
    <lineage>
        <taxon>Eukaryota</taxon>
        <taxon>Metazoa</taxon>
        <taxon>Chordata</taxon>
        <taxon>Craniata</taxon>
        <taxon>Vertebrata</taxon>
        <taxon>Euteleostomi</taxon>
        <taxon>Mammalia</taxon>
        <taxon>Eutheria</taxon>
        <taxon>Laurasiatheria</taxon>
        <taxon>Chiroptera</taxon>
        <taxon>Yangochiroptera</taxon>
        <taxon>Vespertilionidae</taxon>
        <taxon>Pipistrellus</taxon>
    </lineage>
</organism>
<evidence type="ECO:0000313" key="3">
    <source>
        <dbReference type="Proteomes" id="UP000558488"/>
    </source>
</evidence>
<gene>
    <name evidence="2" type="ORF">mPipKuh1_007755</name>
</gene>
<evidence type="ECO:0000313" key="2">
    <source>
        <dbReference type="EMBL" id="KAF6392554.1"/>
    </source>
</evidence>
<proteinExistence type="predicted"/>
<keyword evidence="1" id="KW-1133">Transmembrane helix</keyword>
<evidence type="ECO:0000256" key="1">
    <source>
        <dbReference type="SAM" id="Phobius"/>
    </source>
</evidence>